<keyword evidence="1" id="KW-0812">Transmembrane</keyword>
<dbReference type="PANTHER" id="PTHR45295:SF1">
    <property type="entry name" value="CHAPERONE PROTEIN DNAJ C76, CHLOROPLASTIC"/>
    <property type="match status" value="1"/>
</dbReference>
<dbReference type="InterPro" id="IPR036869">
    <property type="entry name" value="J_dom_sf"/>
</dbReference>
<dbReference type="SMART" id="SM00271">
    <property type="entry name" value="DnaJ"/>
    <property type="match status" value="1"/>
</dbReference>
<dbReference type="AlphaFoldDB" id="A0AAP0LWL6"/>
<name>A0AAP0LWL6_9ROSI</name>
<evidence type="ECO:0000313" key="4">
    <source>
        <dbReference type="Proteomes" id="UP001428341"/>
    </source>
</evidence>
<dbReference type="Gene3D" id="3.30.70.20">
    <property type="match status" value="1"/>
</dbReference>
<dbReference type="SUPFAM" id="SSF54862">
    <property type="entry name" value="4Fe-4S ferredoxins"/>
    <property type="match status" value="1"/>
</dbReference>
<dbReference type="CDD" id="cd06257">
    <property type="entry name" value="DnaJ"/>
    <property type="match status" value="1"/>
</dbReference>
<dbReference type="Pfam" id="PF00226">
    <property type="entry name" value="DnaJ"/>
    <property type="match status" value="1"/>
</dbReference>
<dbReference type="Proteomes" id="UP001428341">
    <property type="component" value="Unassembled WGS sequence"/>
</dbReference>
<evidence type="ECO:0000256" key="1">
    <source>
        <dbReference type="SAM" id="Phobius"/>
    </source>
</evidence>
<organism evidence="3 4">
    <name type="scientific">Citrus x changshan-huyou</name>
    <dbReference type="NCBI Taxonomy" id="2935761"/>
    <lineage>
        <taxon>Eukaryota</taxon>
        <taxon>Viridiplantae</taxon>
        <taxon>Streptophyta</taxon>
        <taxon>Embryophyta</taxon>
        <taxon>Tracheophyta</taxon>
        <taxon>Spermatophyta</taxon>
        <taxon>Magnoliopsida</taxon>
        <taxon>eudicotyledons</taxon>
        <taxon>Gunneridae</taxon>
        <taxon>Pentapetalae</taxon>
        <taxon>rosids</taxon>
        <taxon>malvids</taxon>
        <taxon>Sapindales</taxon>
        <taxon>Rutaceae</taxon>
        <taxon>Aurantioideae</taxon>
        <taxon>Citrus</taxon>
    </lineage>
</organism>
<comment type="caution">
    <text evidence="3">The sequence shown here is derived from an EMBL/GenBank/DDBJ whole genome shotgun (WGS) entry which is preliminary data.</text>
</comment>
<keyword evidence="1" id="KW-1133">Transmembrane helix</keyword>
<protein>
    <recommendedName>
        <fullName evidence="2">J domain-containing protein</fullName>
    </recommendedName>
</protein>
<feature type="transmembrane region" description="Helical" evidence="1">
    <location>
        <begin position="414"/>
        <end position="440"/>
    </location>
</feature>
<sequence>MPTAATAWLPLFTPSISTITKNNSIPKTSRKLSNSNSVTCCKASLNMDFDLYDLLGIDSSSDQSQIKTAYRMLQKRCHPDIAGSAGHDMAIILNEAYSVLSDPNSRLAYDKEQAKTAGLRGYTGKPIYSVWFGSESEQRAVFVDEVKCVGCLKCALFAGKTFAIESAYGRARVVAQWADPEHKILEAIETCPVDCISIVERSDLAALEYLMAKQPRGTVRVGAGNTAGARVSNIFVDVKKFQTQYEDAMKKAAGKETDTNWEARLSAIQAIRSISNWLYWQLPNAQSYQNLTRSKQKLKEPNIKKLLDAAAARKQASQSTKSVPSNCMHHDEYWSPSTHALPDTTQSNRSFKAASESPYNKEWKKANDRNYSVREENRRSPIALGIPIVTAAIAAAMVRMQVDQGFSDGLKEHLGGSLALIIVNSSWLQVMLAGITWYFIGAAVVELIEVIGNRQE</sequence>
<dbReference type="SUPFAM" id="SSF46565">
    <property type="entry name" value="Chaperone J-domain"/>
    <property type="match status" value="1"/>
</dbReference>
<dbReference type="Gene3D" id="1.10.287.110">
    <property type="entry name" value="DnaJ domain"/>
    <property type="match status" value="1"/>
</dbReference>
<keyword evidence="1" id="KW-0472">Membrane</keyword>
<feature type="domain" description="J" evidence="2">
    <location>
        <begin position="50"/>
        <end position="113"/>
    </location>
</feature>
<gene>
    <name evidence="3" type="ORF">WN944_019786</name>
</gene>
<accession>A0AAP0LWL6</accession>
<dbReference type="EMBL" id="JBCGBO010000007">
    <property type="protein sequence ID" value="KAK9188383.1"/>
    <property type="molecule type" value="Genomic_DNA"/>
</dbReference>
<keyword evidence="4" id="KW-1185">Reference proteome</keyword>
<dbReference type="PANTHER" id="PTHR45295">
    <property type="entry name" value="CHAPERONE PROTEIN DNAJ C76, CHLOROPLASTIC"/>
    <property type="match status" value="1"/>
</dbReference>
<dbReference type="PROSITE" id="PS50076">
    <property type="entry name" value="DNAJ_2"/>
    <property type="match status" value="1"/>
</dbReference>
<dbReference type="InterPro" id="IPR001623">
    <property type="entry name" value="DnaJ_domain"/>
</dbReference>
<reference evidence="3 4" key="1">
    <citation type="submission" date="2024-05" db="EMBL/GenBank/DDBJ databases">
        <title>Haplotype-resolved chromosome-level genome assembly of Huyou (Citrus changshanensis).</title>
        <authorList>
            <person name="Miao C."/>
            <person name="Chen W."/>
            <person name="Wu Y."/>
            <person name="Wang L."/>
            <person name="Zhao S."/>
            <person name="Grierson D."/>
            <person name="Xu C."/>
            <person name="Chen K."/>
        </authorList>
    </citation>
    <scope>NUCLEOTIDE SEQUENCE [LARGE SCALE GENOMIC DNA]</scope>
    <source>
        <strain evidence="3">01-14</strain>
        <tissue evidence="3">Leaf</tissue>
    </source>
</reference>
<proteinExistence type="predicted"/>
<evidence type="ECO:0000313" key="3">
    <source>
        <dbReference type="EMBL" id="KAK9188383.1"/>
    </source>
</evidence>
<dbReference type="Pfam" id="PF13370">
    <property type="entry name" value="Fer4_13"/>
    <property type="match status" value="1"/>
</dbReference>
<evidence type="ECO:0000259" key="2">
    <source>
        <dbReference type="PROSITE" id="PS50076"/>
    </source>
</evidence>